<dbReference type="PANTHER" id="PTHR24180">
    <property type="entry name" value="CYCLIN-DEPENDENT KINASE INHIBITOR 2C-RELATED"/>
    <property type="match status" value="1"/>
</dbReference>
<feature type="repeat" description="ANK" evidence="3">
    <location>
        <begin position="355"/>
        <end position="387"/>
    </location>
</feature>
<name>A0ABD2XAN1_9HYME</name>
<keyword evidence="2 3" id="KW-0040">ANK repeat</keyword>
<dbReference type="PROSITE" id="PS50088">
    <property type="entry name" value="ANK_REPEAT"/>
    <property type="match status" value="3"/>
</dbReference>
<protein>
    <submittedName>
        <fullName evidence="4">Uncharacterized protein</fullName>
    </submittedName>
</protein>
<comment type="caution">
    <text evidence="4">The sequence shown here is derived from an EMBL/GenBank/DDBJ whole genome shotgun (WGS) entry which is preliminary data.</text>
</comment>
<dbReference type="SUPFAM" id="SSF48403">
    <property type="entry name" value="Ankyrin repeat"/>
    <property type="match status" value="1"/>
</dbReference>
<dbReference type="InterPro" id="IPR051637">
    <property type="entry name" value="Ank_repeat_dom-contain_49"/>
</dbReference>
<dbReference type="EMBL" id="JBJJXI010000041">
    <property type="protein sequence ID" value="KAL3401923.1"/>
    <property type="molecule type" value="Genomic_DNA"/>
</dbReference>
<dbReference type="SMART" id="SM00248">
    <property type="entry name" value="ANK"/>
    <property type="match status" value="7"/>
</dbReference>
<proteinExistence type="predicted"/>
<evidence type="ECO:0000256" key="1">
    <source>
        <dbReference type="ARBA" id="ARBA00022737"/>
    </source>
</evidence>
<dbReference type="Gene3D" id="1.25.40.20">
    <property type="entry name" value="Ankyrin repeat-containing domain"/>
    <property type="match status" value="2"/>
</dbReference>
<dbReference type="InterPro" id="IPR036770">
    <property type="entry name" value="Ankyrin_rpt-contain_sf"/>
</dbReference>
<keyword evidence="1" id="KW-0677">Repeat</keyword>
<sequence length="717" mass="83549">MDDKIHADSRRFDIHVTQRDLKDLKAKLMNEVMPLQDELDEKVFIDFECKDVKPQLPSFSTSICKTEYRNIQSNCAIKTMSDNKVDVYGGAGGCYDLDSELKYHREMSESAQNLIDVSKFVYHSNITLYLLKLKKIRVTIVREFEQDRGDLIRQLGPTINGWKGQYPDLKKLLKKLKKQYELASSVLEFVVESGYKDEDGGQPLLRRRTPVHLASQKYWKHRARNLIPHLFKIYDRFDVNYIDEDGLTHFHVACEYGLEDVVVKFLELGQVDPNCLVEKTGDSPLHLSVRCHKKVTRLLLGRGANPNSTNAEGETPLHIVSEEYYHDHEYDLAKMLFELSHDKYRPVLIDARDNMGNTPLHRALLRGRKRLAKFLLRNGAGLNLANNDGDTNMHLALRAHGYNCQEVLELLLRRGADPTLVNEKGETPLHVICQQINSGDHSAEIFFKVCDEQRRVVRVDARDKLGRTPLRWAVASVLTDTVDLLFDRGADMSRFVFPSADYFGQKFKLWTDPYMPCFDVLRLASRALFIVESLEKRGYRLVRSDATTIMKFLDERKLFEKYPDLELCWYEDEFAKVMKRIWMKRGLSFHDSILSQPEEARKLLTLKDYYDFTHHNGTWMYSWRHVEACALHLCKMLVSREFFLRWALDSFLELTRYRLPILCCEIIVEELTNQDLCYMCLAAARPSRKDSEASLIQLDSNRPVRTRKAPQRLQIQW</sequence>
<reference evidence="4 5" key="1">
    <citation type="journal article" date="2024" name="bioRxiv">
        <title>A reference genome for Trichogramma kaykai: A tiny desert-dwelling parasitoid wasp with competing sex-ratio distorters.</title>
        <authorList>
            <person name="Culotta J."/>
            <person name="Lindsey A.R."/>
        </authorList>
    </citation>
    <scope>NUCLEOTIDE SEQUENCE [LARGE SCALE GENOMIC DNA]</scope>
    <source>
        <strain evidence="4 5">KSX58</strain>
    </source>
</reference>
<dbReference type="InterPro" id="IPR002110">
    <property type="entry name" value="Ankyrin_rpt"/>
</dbReference>
<dbReference type="Proteomes" id="UP001627154">
    <property type="component" value="Unassembled WGS sequence"/>
</dbReference>
<organism evidence="4 5">
    <name type="scientific">Trichogramma kaykai</name>
    <dbReference type="NCBI Taxonomy" id="54128"/>
    <lineage>
        <taxon>Eukaryota</taxon>
        <taxon>Metazoa</taxon>
        <taxon>Ecdysozoa</taxon>
        <taxon>Arthropoda</taxon>
        <taxon>Hexapoda</taxon>
        <taxon>Insecta</taxon>
        <taxon>Pterygota</taxon>
        <taxon>Neoptera</taxon>
        <taxon>Endopterygota</taxon>
        <taxon>Hymenoptera</taxon>
        <taxon>Apocrita</taxon>
        <taxon>Proctotrupomorpha</taxon>
        <taxon>Chalcidoidea</taxon>
        <taxon>Trichogrammatidae</taxon>
        <taxon>Trichogramma</taxon>
    </lineage>
</organism>
<dbReference type="PANTHER" id="PTHR24180:SF45">
    <property type="entry name" value="POLY [ADP-RIBOSE] POLYMERASE TANKYRASE"/>
    <property type="match status" value="1"/>
</dbReference>
<evidence type="ECO:0000313" key="5">
    <source>
        <dbReference type="Proteomes" id="UP001627154"/>
    </source>
</evidence>
<dbReference type="AlphaFoldDB" id="A0ABD2XAN1"/>
<feature type="repeat" description="ANK" evidence="3">
    <location>
        <begin position="388"/>
        <end position="423"/>
    </location>
</feature>
<accession>A0ABD2XAN1</accession>
<feature type="repeat" description="ANK" evidence="3">
    <location>
        <begin position="465"/>
        <end position="493"/>
    </location>
</feature>
<dbReference type="Pfam" id="PF12796">
    <property type="entry name" value="Ank_2"/>
    <property type="match status" value="2"/>
</dbReference>
<evidence type="ECO:0000313" key="4">
    <source>
        <dbReference type="EMBL" id="KAL3401923.1"/>
    </source>
</evidence>
<dbReference type="PROSITE" id="PS50297">
    <property type="entry name" value="ANK_REP_REGION"/>
    <property type="match status" value="3"/>
</dbReference>
<keyword evidence="5" id="KW-1185">Reference proteome</keyword>
<evidence type="ECO:0000256" key="2">
    <source>
        <dbReference type="ARBA" id="ARBA00023043"/>
    </source>
</evidence>
<gene>
    <name evidence="4" type="ORF">TKK_004947</name>
</gene>
<evidence type="ECO:0000256" key="3">
    <source>
        <dbReference type="PROSITE-ProRule" id="PRU00023"/>
    </source>
</evidence>